<evidence type="ECO:0000313" key="1">
    <source>
        <dbReference type="EMBL" id="RGV52018.1"/>
    </source>
</evidence>
<organism evidence="1 2">
    <name type="scientific">Bacteroides intestinalis</name>
    <dbReference type="NCBI Taxonomy" id="329854"/>
    <lineage>
        <taxon>Bacteria</taxon>
        <taxon>Pseudomonadati</taxon>
        <taxon>Bacteroidota</taxon>
        <taxon>Bacteroidia</taxon>
        <taxon>Bacteroidales</taxon>
        <taxon>Bacteroidaceae</taxon>
        <taxon>Bacteroides</taxon>
    </lineage>
</organism>
<dbReference type="AlphaFoldDB" id="A0A412Y3Q9"/>
<gene>
    <name evidence="1" type="ORF">DWW10_15205</name>
</gene>
<proteinExistence type="predicted"/>
<reference evidence="1 2" key="1">
    <citation type="submission" date="2018-08" db="EMBL/GenBank/DDBJ databases">
        <title>A genome reference for cultivated species of the human gut microbiota.</title>
        <authorList>
            <person name="Zou Y."/>
            <person name="Xue W."/>
            <person name="Luo G."/>
        </authorList>
    </citation>
    <scope>NUCLEOTIDE SEQUENCE [LARGE SCALE GENOMIC DNA]</scope>
    <source>
        <strain evidence="1 2">AF14-32</strain>
    </source>
</reference>
<protein>
    <submittedName>
        <fullName evidence="1">Fimbrillin family protein</fullName>
    </submittedName>
</protein>
<dbReference type="InterPro" id="IPR025049">
    <property type="entry name" value="Mfa-like_1"/>
</dbReference>
<dbReference type="CDD" id="cd13121">
    <property type="entry name" value="BF2867_like_C"/>
    <property type="match status" value="1"/>
</dbReference>
<name>A0A412Y3Q9_9BACE</name>
<dbReference type="Pfam" id="PF13149">
    <property type="entry name" value="Mfa_like_1"/>
    <property type="match status" value="1"/>
</dbReference>
<dbReference type="InterPro" id="IPR042278">
    <property type="entry name" value="Mfa-like_1_N"/>
</dbReference>
<dbReference type="CDD" id="cd13120">
    <property type="entry name" value="BF2867_like_N"/>
    <property type="match status" value="1"/>
</dbReference>
<dbReference type="EMBL" id="QRZF01000010">
    <property type="protein sequence ID" value="RGV52018.1"/>
    <property type="molecule type" value="Genomic_DNA"/>
</dbReference>
<accession>A0A412Y3Q9</accession>
<dbReference type="Proteomes" id="UP000283850">
    <property type="component" value="Unassembled WGS sequence"/>
</dbReference>
<sequence length="567" mass="60642">MPKREVLQRNIMSRILKIWITGLTVCCFSACGDKVSSGGDEPSMGIPISFVPTVETQTRGTDFTKDNLTSLGVLAYLTQGSNFNVSSSTPNFMYNQEVTKASGTATWEYTPTKFWPTNSNDKITFFAYAPHNPTGLTVPDITATGYPSFTYEVPSTEAAQTDLLLAKPAPNKTASDGKVNFSFKHALTRIVLNVEAGGGFTGITINSLSIKTKKSGTVAFSSTTSPTDWMQWSNIASGTGNDISCTATLPSSSSTVTAGSTGKIATFFLLPIAATGNTSENATLTFSYTMNGIGDTKTITDLALTSMADWLAATSITYNLKITRTAATVEVGSISVWNGTTVDIDKSGEIAEGYKAGDIKIGDFYYDDGTWSDGGYRMLTDGTVMQYNVQPTEGKNCIGIVYASGKTGTERGDNISNYSSTELSGATEIKGYVVTLDRISGVRRGGSGSNNITAFNGYTNTQSLSTSNSNPREIREVLINSTPAPPSPSSGWYVMSLGQTMYAYENRDIMNKSRTNISSGSYGNMDFGNLWTSSYKTSGNFPTIFNNGSYGAAQPTTMQNAYPGFTF</sequence>
<evidence type="ECO:0000313" key="2">
    <source>
        <dbReference type="Proteomes" id="UP000283850"/>
    </source>
</evidence>
<comment type="caution">
    <text evidence="1">The sequence shown here is derived from an EMBL/GenBank/DDBJ whole genome shotgun (WGS) entry which is preliminary data.</text>
</comment>
<dbReference type="Gene3D" id="2.60.40.2620">
    <property type="entry name" value="Fimbrillin-like"/>
    <property type="match status" value="1"/>
</dbReference>